<gene>
    <name evidence="7" type="ORF">BJZ21_001182</name>
</gene>
<evidence type="ECO:0000256" key="4">
    <source>
        <dbReference type="SAM" id="MobiDB-lite"/>
    </source>
</evidence>
<dbReference type="PROSITE" id="PS50853">
    <property type="entry name" value="FN3"/>
    <property type="match status" value="1"/>
</dbReference>
<feature type="compositionally biased region" description="Polar residues" evidence="4">
    <location>
        <begin position="479"/>
        <end position="489"/>
    </location>
</feature>
<evidence type="ECO:0000313" key="8">
    <source>
        <dbReference type="Proteomes" id="UP000535511"/>
    </source>
</evidence>
<sequence>MAAVAVLSMAAVPVGLLASPAAASSAGVLRITAASSSTNVTFSGSTSGSTVVTVTDGTRGELSIADLDQRLQDSDVVLDSATVSLATSIMADGPHRLDLHGAALLEADVAVSTQGSVDFAGTVDGSHALSVNAVRGVRFAGSIGSVAPPTSVTIGAPTPTSLAADVTTAGGQWYGGPVALDADSTLASVGGGTVGLNDVGLDGHRLGLPGDSLLQARVGGPGTTHVFGGGTTTIAGSATVESPTVVEGDATLRVDGVAGEVTFTGNGTLAGNGRTGDVRGIAGMQTIRPGTDGRGTLSTHSIAMTAASDDLRVTLGPDGTSGRVISQGSTALAGHLTVHLADGFLPAVGSTFTIVESPATATPIQAAFTNMPDGSELPIDGVDLRIDYGSHAVTLTVIGPPEAPTSVTAAPGAGQARVSFSAPAADGGSPVTGYTVTAVDLTTPAEGGQVAHGTSSPITVDGLTDGDLYVFTVTAENAAGSSAPSQDSPAVTPRHASTTTLTPPTSTMVGVAVTLTATVAPAPSAGTVTFTDDGHPVAGCAARPVSTTDGRATCTTSFEAAGSHSIQATFSGSPQAEGSSGSTTIGVDPAQPPVADAGPDQDLKLAGAPTLRARLDGAGPTDDGEPNALTYTWRERNVTLATGVTATVPLGAGTHHITLTVDDGQFTSTDEVVVTVLDPTPPVVTPTTAGPVGLNGWYVGDATVTWSVTDPESDVDASVGCGATVVDADTVATTITCRATSAGGTTTVDQTVHRDATPPTVDYAGNTGGYALTDTVHITCSATDLVSRVASDSCTSVDSPAYLLPGGPQTLTASATDNAGNIGHGSTSFTVVVDAGTMCDLIGSWTDKGTANSLCTKLHHRSYTSFDNEVRAQTGKRLTVDQAAALLRLRREL</sequence>
<dbReference type="SUPFAM" id="SSF49265">
    <property type="entry name" value="Fibronectin type III"/>
    <property type="match status" value="1"/>
</dbReference>
<keyword evidence="8" id="KW-1185">Reference proteome</keyword>
<dbReference type="EMBL" id="JACCBG010000001">
    <property type="protein sequence ID" value="NYD41099.1"/>
    <property type="molecule type" value="Genomic_DNA"/>
</dbReference>
<dbReference type="Gene3D" id="2.60.40.10">
    <property type="entry name" value="Immunoglobulins"/>
    <property type="match status" value="4"/>
</dbReference>
<keyword evidence="2" id="KW-0378">Hydrolase</keyword>
<dbReference type="GO" id="GO:0016798">
    <property type="term" value="F:hydrolase activity, acting on glycosyl bonds"/>
    <property type="evidence" value="ECO:0007669"/>
    <property type="project" value="UniProtKB-KW"/>
</dbReference>
<organism evidence="7 8">
    <name type="scientific">Nocardioides panaciterrulae</name>
    <dbReference type="NCBI Taxonomy" id="661492"/>
    <lineage>
        <taxon>Bacteria</taxon>
        <taxon>Bacillati</taxon>
        <taxon>Actinomycetota</taxon>
        <taxon>Actinomycetes</taxon>
        <taxon>Propionibacteriales</taxon>
        <taxon>Nocardioidaceae</taxon>
        <taxon>Nocardioides</taxon>
    </lineage>
</organism>
<dbReference type="AlphaFoldDB" id="A0A7Y9E4U8"/>
<accession>A0A7Y9E4U8</accession>
<dbReference type="Pfam" id="PF16640">
    <property type="entry name" value="Big_3_5"/>
    <property type="match status" value="1"/>
</dbReference>
<keyword evidence="3" id="KW-0119">Carbohydrate metabolism</keyword>
<keyword evidence="1" id="KW-0677">Repeat</keyword>
<feature type="chain" id="PRO_5030613337" description="Fibronectin type-III domain-containing protein" evidence="5">
    <location>
        <begin position="24"/>
        <end position="893"/>
    </location>
</feature>
<keyword evidence="5" id="KW-0732">Signal</keyword>
<evidence type="ECO:0000256" key="3">
    <source>
        <dbReference type="ARBA" id="ARBA00023326"/>
    </source>
</evidence>
<evidence type="ECO:0000256" key="2">
    <source>
        <dbReference type="ARBA" id="ARBA00023295"/>
    </source>
</evidence>
<feature type="domain" description="Fibronectin type-III" evidence="6">
    <location>
        <begin position="400"/>
        <end position="495"/>
    </location>
</feature>
<keyword evidence="2" id="KW-0326">Glycosidase</keyword>
<dbReference type="RefSeq" id="WP_179662893.1">
    <property type="nucleotide sequence ID" value="NZ_JACCBG010000001.1"/>
</dbReference>
<dbReference type="PANTHER" id="PTHR13817">
    <property type="entry name" value="TITIN"/>
    <property type="match status" value="1"/>
</dbReference>
<dbReference type="InterPro" id="IPR013783">
    <property type="entry name" value="Ig-like_fold"/>
</dbReference>
<protein>
    <recommendedName>
        <fullName evidence="6">Fibronectin type-III domain-containing protein</fullName>
    </recommendedName>
</protein>
<dbReference type="CDD" id="cd00063">
    <property type="entry name" value="FN3"/>
    <property type="match status" value="1"/>
</dbReference>
<dbReference type="GO" id="GO:0000272">
    <property type="term" value="P:polysaccharide catabolic process"/>
    <property type="evidence" value="ECO:0007669"/>
    <property type="project" value="UniProtKB-KW"/>
</dbReference>
<dbReference type="Pfam" id="PF00041">
    <property type="entry name" value="fn3"/>
    <property type="match status" value="1"/>
</dbReference>
<evidence type="ECO:0000256" key="1">
    <source>
        <dbReference type="ARBA" id="ARBA00022737"/>
    </source>
</evidence>
<keyword evidence="3" id="KW-0624">Polysaccharide degradation</keyword>
<dbReference type="InterPro" id="IPR003961">
    <property type="entry name" value="FN3_dom"/>
</dbReference>
<name>A0A7Y9E4U8_9ACTN</name>
<dbReference type="InterPro" id="IPR032109">
    <property type="entry name" value="Big_3_5"/>
</dbReference>
<dbReference type="PANTHER" id="PTHR13817:SF171">
    <property type="entry name" value="STRETCHIN-MLCK, ISOFORM U"/>
    <property type="match status" value="1"/>
</dbReference>
<dbReference type="SMART" id="SM00060">
    <property type="entry name" value="FN3"/>
    <property type="match status" value="1"/>
</dbReference>
<evidence type="ECO:0000313" key="7">
    <source>
        <dbReference type="EMBL" id="NYD41099.1"/>
    </source>
</evidence>
<feature type="signal peptide" evidence="5">
    <location>
        <begin position="1"/>
        <end position="23"/>
    </location>
</feature>
<dbReference type="Proteomes" id="UP000535511">
    <property type="component" value="Unassembled WGS sequence"/>
</dbReference>
<evidence type="ECO:0000256" key="5">
    <source>
        <dbReference type="SAM" id="SignalP"/>
    </source>
</evidence>
<reference evidence="7 8" key="1">
    <citation type="submission" date="2020-07" db="EMBL/GenBank/DDBJ databases">
        <title>Sequencing the genomes of 1000 actinobacteria strains.</title>
        <authorList>
            <person name="Klenk H.-P."/>
        </authorList>
    </citation>
    <scope>NUCLEOTIDE SEQUENCE [LARGE SCALE GENOMIC DNA]</scope>
    <source>
        <strain evidence="7 8">DSM 21350</strain>
    </source>
</reference>
<feature type="compositionally biased region" description="Polar residues" evidence="4">
    <location>
        <begin position="565"/>
        <end position="585"/>
    </location>
</feature>
<dbReference type="InterPro" id="IPR050964">
    <property type="entry name" value="Striated_Muscle_Regulatory"/>
</dbReference>
<dbReference type="InterPro" id="IPR036116">
    <property type="entry name" value="FN3_sf"/>
</dbReference>
<feature type="region of interest" description="Disordered" evidence="4">
    <location>
        <begin position="479"/>
        <end position="504"/>
    </location>
</feature>
<comment type="caution">
    <text evidence="7">The sequence shown here is derived from an EMBL/GenBank/DDBJ whole genome shotgun (WGS) entry which is preliminary data.</text>
</comment>
<feature type="region of interest" description="Disordered" evidence="4">
    <location>
        <begin position="565"/>
        <end position="603"/>
    </location>
</feature>
<proteinExistence type="predicted"/>
<evidence type="ECO:0000259" key="6">
    <source>
        <dbReference type="PROSITE" id="PS50853"/>
    </source>
</evidence>